<name>A0A927M6Z5_9ACTN</name>
<accession>A0A927M6Z5</accession>
<protein>
    <recommendedName>
        <fullName evidence="4">Peptidase inhibitor family I36</fullName>
    </recommendedName>
</protein>
<dbReference type="AlphaFoldDB" id="A0A927M6Z5"/>
<dbReference type="Gene3D" id="2.60.20.10">
    <property type="entry name" value="Crystallins"/>
    <property type="match status" value="1"/>
</dbReference>
<sequence>MSKRVQRIGVVAAALIIQVPVGAIIASPAFAGAAQCEANKQVCLYEDGGGGGDEYGRVRAAGEYELGGWNGDNEISSVVNATGYCVTLFANDGHTGRTLTIGPRSWEFHLADWDFNDEAESYTLWNCG</sequence>
<feature type="chain" id="PRO_5039128659" description="Peptidase inhibitor family I36" evidence="1">
    <location>
        <begin position="32"/>
        <end position="128"/>
    </location>
</feature>
<evidence type="ECO:0000313" key="3">
    <source>
        <dbReference type="Proteomes" id="UP000649753"/>
    </source>
</evidence>
<keyword evidence="3" id="KW-1185">Reference proteome</keyword>
<gene>
    <name evidence="2" type="ORF">H4W31_004795</name>
</gene>
<feature type="signal peptide" evidence="1">
    <location>
        <begin position="1"/>
        <end position="31"/>
    </location>
</feature>
<proteinExistence type="predicted"/>
<dbReference type="RefSeq" id="WP_192768671.1">
    <property type="nucleotide sequence ID" value="NZ_JADBEB010000001.1"/>
</dbReference>
<reference evidence="2" key="1">
    <citation type="submission" date="2020-10" db="EMBL/GenBank/DDBJ databases">
        <title>Sequencing the genomes of 1000 actinobacteria strains.</title>
        <authorList>
            <person name="Klenk H.-P."/>
        </authorList>
    </citation>
    <scope>NUCLEOTIDE SEQUENCE</scope>
    <source>
        <strain evidence="2">DSM 46832</strain>
    </source>
</reference>
<dbReference type="EMBL" id="JADBEB010000001">
    <property type="protein sequence ID" value="MBE1489157.1"/>
    <property type="molecule type" value="Genomic_DNA"/>
</dbReference>
<keyword evidence="1" id="KW-0732">Signal</keyword>
<evidence type="ECO:0000313" key="2">
    <source>
        <dbReference type="EMBL" id="MBE1489157.1"/>
    </source>
</evidence>
<organism evidence="2 3">
    <name type="scientific">Plantactinospora soyae</name>
    <dbReference type="NCBI Taxonomy" id="1544732"/>
    <lineage>
        <taxon>Bacteria</taxon>
        <taxon>Bacillati</taxon>
        <taxon>Actinomycetota</taxon>
        <taxon>Actinomycetes</taxon>
        <taxon>Micromonosporales</taxon>
        <taxon>Micromonosporaceae</taxon>
        <taxon>Plantactinospora</taxon>
    </lineage>
</organism>
<evidence type="ECO:0008006" key="4">
    <source>
        <dbReference type="Google" id="ProtNLM"/>
    </source>
</evidence>
<dbReference type="Proteomes" id="UP000649753">
    <property type="component" value="Unassembled WGS sequence"/>
</dbReference>
<evidence type="ECO:0000256" key="1">
    <source>
        <dbReference type="SAM" id="SignalP"/>
    </source>
</evidence>
<dbReference type="Pfam" id="PF03995">
    <property type="entry name" value="Inhibitor_I36"/>
    <property type="match status" value="1"/>
</dbReference>
<comment type="caution">
    <text evidence="2">The sequence shown here is derived from an EMBL/GenBank/DDBJ whole genome shotgun (WGS) entry which is preliminary data.</text>
</comment>